<feature type="domain" description="Zinc-ribbon" evidence="2">
    <location>
        <begin position="95"/>
        <end position="116"/>
    </location>
</feature>
<dbReference type="Proteomes" id="UP000442469">
    <property type="component" value="Unassembled WGS sequence"/>
</dbReference>
<organism evidence="3 4">
    <name type="scientific">Paenibacillus macerans</name>
    <name type="common">Bacillus macerans</name>
    <dbReference type="NCBI Taxonomy" id="44252"/>
    <lineage>
        <taxon>Bacteria</taxon>
        <taxon>Bacillati</taxon>
        <taxon>Bacillota</taxon>
        <taxon>Bacilli</taxon>
        <taxon>Bacillales</taxon>
        <taxon>Paenibacillaceae</taxon>
        <taxon>Paenibacillus</taxon>
    </lineage>
</organism>
<protein>
    <submittedName>
        <fullName evidence="3">Zinc-ribbon domain-containing protein</fullName>
    </submittedName>
</protein>
<dbReference type="InterPro" id="IPR026870">
    <property type="entry name" value="Zinc_ribbon_dom"/>
</dbReference>
<proteinExistence type="predicted"/>
<dbReference type="Pfam" id="PF13240">
    <property type="entry name" value="Zn_Ribbon_1"/>
    <property type="match status" value="1"/>
</dbReference>
<name>A0A6N8F2G4_PAEMA</name>
<evidence type="ECO:0000256" key="1">
    <source>
        <dbReference type="SAM" id="MobiDB-lite"/>
    </source>
</evidence>
<sequence>MNFLQRLKDGAGKVTDRAQNVVEIGKLNTQISNIERELGLYYQKMGEIFYEGYRKKDMSYAEKEMLDLAKTCDLLAEERDEIRAKVAELKNERLCGACGRAVSEDAVFCQYCGHKLVKRKKAVIPEDLIEPVRAAAPTAEDTRIAASPEPPGKETKRTIDLEQLLFSANLIESAEKRDSEAVREPTDPEEEERLLRSLERERKRQEELDRRIRSWTQKAEQPDEEKPSPGITIATVKCQICGSMLVKGTKWCPHCGSEQV</sequence>
<dbReference type="EMBL" id="WNZZ01000035">
    <property type="protein sequence ID" value="MUG26119.1"/>
    <property type="molecule type" value="Genomic_DNA"/>
</dbReference>
<evidence type="ECO:0000313" key="4">
    <source>
        <dbReference type="Proteomes" id="UP000442469"/>
    </source>
</evidence>
<comment type="caution">
    <text evidence="3">The sequence shown here is derived from an EMBL/GenBank/DDBJ whole genome shotgun (WGS) entry which is preliminary data.</text>
</comment>
<dbReference type="AlphaFoldDB" id="A0A6N8F2G4"/>
<dbReference type="RefSeq" id="WP_155621332.1">
    <property type="nucleotide sequence ID" value="NZ_BOSD01000040.1"/>
</dbReference>
<feature type="region of interest" description="Disordered" evidence="1">
    <location>
        <begin position="176"/>
        <end position="197"/>
    </location>
</feature>
<gene>
    <name evidence="3" type="ORF">GNQ08_27540</name>
</gene>
<feature type="compositionally biased region" description="Basic and acidic residues" evidence="1">
    <location>
        <begin position="176"/>
        <end position="186"/>
    </location>
</feature>
<accession>A0A6N8F2G4</accession>
<feature type="region of interest" description="Disordered" evidence="1">
    <location>
        <begin position="138"/>
        <end position="157"/>
    </location>
</feature>
<evidence type="ECO:0000313" key="3">
    <source>
        <dbReference type="EMBL" id="MUG26119.1"/>
    </source>
</evidence>
<reference evidence="3 4" key="1">
    <citation type="submission" date="2019-11" db="EMBL/GenBank/DDBJ databases">
        <title>Draft genome sequences of five Paenibacillus species of dairy origin.</title>
        <authorList>
            <person name="Olajide A.M."/>
            <person name="Chen S."/>
            <person name="Lapointe G."/>
        </authorList>
    </citation>
    <scope>NUCLEOTIDE SEQUENCE [LARGE SCALE GENOMIC DNA]</scope>
    <source>
        <strain evidence="3 4">3CT49</strain>
    </source>
</reference>
<evidence type="ECO:0000259" key="2">
    <source>
        <dbReference type="Pfam" id="PF13240"/>
    </source>
</evidence>